<dbReference type="Pfam" id="PF00254">
    <property type="entry name" value="FKBP_C"/>
    <property type="match status" value="1"/>
</dbReference>
<protein>
    <recommendedName>
        <fullName evidence="6">Peptidyl-prolyl cis-trans isomerase</fullName>
        <ecNumber evidence="6">5.2.1.8</ecNumber>
    </recommendedName>
</protein>
<reference evidence="9 10" key="1">
    <citation type="submission" date="2022-02" db="EMBL/GenBank/DDBJ databases">
        <title>The genome sequence of Shewanella sp. 3B26.</title>
        <authorList>
            <person name="Du J."/>
        </authorList>
    </citation>
    <scope>NUCLEOTIDE SEQUENCE [LARGE SCALE GENOMIC DNA]</scope>
    <source>
        <strain evidence="9 10">3B26</strain>
    </source>
</reference>
<evidence type="ECO:0000256" key="2">
    <source>
        <dbReference type="ARBA" id="ARBA00006577"/>
    </source>
</evidence>
<dbReference type="PANTHER" id="PTHR43811:SF19">
    <property type="entry name" value="39 KDA FK506-BINDING NUCLEAR PROTEIN"/>
    <property type="match status" value="1"/>
</dbReference>
<dbReference type="EMBL" id="JAKUDL010000001">
    <property type="protein sequence ID" value="MCH4292754.1"/>
    <property type="molecule type" value="Genomic_DNA"/>
</dbReference>
<dbReference type="GO" id="GO:0003755">
    <property type="term" value="F:peptidyl-prolyl cis-trans isomerase activity"/>
    <property type="evidence" value="ECO:0007669"/>
    <property type="project" value="UniProtKB-UniRule"/>
</dbReference>
<dbReference type="Pfam" id="PF01346">
    <property type="entry name" value="FKBP_N"/>
    <property type="match status" value="1"/>
</dbReference>
<dbReference type="PANTHER" id="PTHR43811">
    <property type="entry name" value="FKBP-TYPE PEPTIDYL-PROLYL CIS-TRANS ISOMERASE FKPA"/>
    <property type="match status" value="1"/>
</dbReference>
<evidence type="ECO:0000259" key="8">
    <source>
        <dbReference type="PROSITE" id="PS50059"/>
    </source>
</evidence>
<dbReference type="EC" id="5.2.1.8" evidence="6"/>
<feature type="chain" id="PRO_5042520849" description="Peptidyl-prolyl cis-trans isomerase" evidence="7">
    <location>
        <begin position="27"/>
        <end position="247"/>
    </location>
</feature>
<evidence type="ECO:0000256" key="1">
    <source>
        <dbReference type="ARBA" id="ARBA00000971"/>
    </source>
</evidence>
<dbReference type="InterPro" id="IPR046357">
    <property type="entry name" value="PPIase_dom_sf"/>
</dbReference>
<dbReference type="SUPFAM" id="SSF54534">
    <property type="entry name" value="FKBP-like"/>
    <property type="match status" value="1"/>
</dbReference>
<name>A0AAJ1BF64_9GAMM</name>
<organism evidence="9 10">
    <name type="scientific">Shewanella zhuhaiensis</name>
    <dbReference type="NCBI Taxonomy" id="2919576"/>
    <lineage>
        <taxon>Bacteria</taxon>
        <taxon>Pseudomonadati</taxon>
        <taxon>Pseudomonadota</taxon>
        <taxon>Gammaproteobacteria</taxon>
        <taxon>Alteromonadales</taxon>
        <taxon>Shewanellaceae</taxon>
        <taxon>Shewanella</taxon>
    </lineage>
</organism>
<evidence type="ECO:0000313" key="10">
    <source>
        <dbReference type="Proteomes" id="UP001297581"/>
    </source>
</evidence>
<dbReference type="AlphaFoldDB" id="A0AAJ1BF64"/>
<keyword evidence="7" id="KW-0732">Signal</keyword>
<comment type="catalytic activity">
    <reaction evidence="1 5 6">
        <text>[protein]-peptidylproline (omega=180) = [protein]-peptidylproline (omega=0)</text>
        <dbReference type="Rhea" id="RHEA:16237"/>
        <dbReference type="Rhea" id="RHEA-COMP:10747"/>
        <dbReference type="Rhea" id="RHEA-COMP:10748"/>
        <dbReference type="ChEBI" id="CHEBI:83833"/>
        <dbReference type="ChEBI" id="CHEBI:83834"/>
        <dbReference type="EC" id="5.2.1.8"/>
    </reaction>
</comment>
<dbReference type="InterPro" id="IPR000774">
    <property type="entry name" value="PPIase_FKBP_N"/>
</dbReference>
<dbReference type="Gene3D" id="3.10.50.40">
    <property type="match status" value="1"/>
</dbReference>
<evidence type="ECO:0000256" key="5">
    <source>
        <dbReference type="PROSITE-ProRule" id="PRU00277"/>
    </source>
</evidence>
<feature type="domain" description="PPIase FKBP-type" evidence="8">
    <location>
        <begin position="149"/>
        <end position="232"/>
    </location>
</feature>
<sequence>MKSIQFKFKTLTLALSGVCLSLSVAAADAPADESYALGASVGSYVSNQLYQHAELGENAEVAKVIEGFVDALKNQSKLSDDVIVGLLNDRAERLNSARDAKLAELAAEQKARSEAFLASNASNAKVTTLESGVQLEMLSVGKGEQPKPEDVVTVKYRGTLSDGSEFENTGDTPARFALMTVIPGLEQGIRQLREGGKAKILIPADLAYGKDGAGVIPPEAAVMFELELVKVEQPGKGDHGAMMGMGH</sequence>
<evidence type="ECO:0000256" key="7">
    <source>
        <dbReference type="SAM" id="SignalP"/>
    </source>
</evidence>
<dbReference type="Proteomes" id="UP001297581">
    <property type="component" value="Unassembled WGS sequence"/>
</dbReference>
<proteinExistence type="inferred from homology"/>
<keyword evidence="3 5" id="KW-0697">Rotamase</keyword>
<dbReference type="InterPro" id="IPR001179">
    <property type="entry name" value="PPIase_FKBP_dom"/>
</dbReference>
<evidence type="ECO:0000256" key="6">
    <source>
        <dbReference type="RuleBase" id="RU003915"/>
    </source>
</evidence>
<feature type="signal peptide" evidence="7">
    <location>
        <begin position="1"/>
        <end position="26"/>
    </location>
</feature>
<comment type="caution">
    <text evidence="9">The sequence shown here is derived from an EMBL/GenBank/DDBJ whole genome shotgun (WGS) entry which is preliminary data.</text>
</comment>
<dbReference type="InterPro" id="IPR036944">
    <property type="entry name" value="PPIase_FKBP_N_sf"/>
</dbReference>
<evidence type="ECO:0000313" key="9">
    <source>
        <dbReference type="EMBL" id="MCH4292754.1"/>
    </source>
</evidence>
<keyword evidence="4 5" id="KW-0413">Isomerase</keyword>
<keyword evidence="10" id="KW-1185">Reference proteome</keyword>
<evidence type="ECO:0000256" key="3">
    <source>
        <dbReference type="ARBA" id="ARBA00023110"/>
    </source>
</evidence>
<gene>
    <name evidence="9" type="ORF">MJ923_00380</name>
</gene>
<dbReference type="Gene3D" id="1.10.287.460">
    <property type="entry name" value="Peptidyl-prolyl cis-trans isomerase, FKBP-type, N-terminal domain"/>
    <property type="match status" value="1"/>
</dbReference>
<accession>A0AAJ1BF64</accession>
<comment type="similarity">
    <text evidence="2 6">Belongs to the FKBP-type PPIase family.</text>
</comment>
<dbReference type="PROSITE" id="PS50059">
    <property type="entry name" value="FKBP_PPIASE"/>
    <property type="match status" value="1"/>
</dbReference>
<evidence type="ECO:0000256" key="4">
    <source>
        <dbReference type="ARBA" id="ARBA00023235"/>
    </source>
</evidence>
<dbReference type="RefSeq" id="WP_240589418.1">
    <property type="nucleotide sequence ID" value="NZ_JAKUDL010000001.1"/>
</dbReference>
<dbReference type="GO" id="GO:0006457">
    <property type="term" value="P:protein folding"/>
    <property type="evidence" value="ECO:0007669"/>
    <property type="project" value="InterPro"/>
</dbReference>